<organism evidence="1 2">
    <name type="scientific">Oryza meyeriana var. granulata</name>
    <dbReference type="NCBI Taxonomy" id="110450"/>
    <lineage>
        <taxon>Eukaryota</taxon>
        <taxon>Viridiplantae</taxon>
        <taxon>Streptophyta</taxon>
        <taxon>Embryophyta</taxon>
        <taxon>Tracheophyta</taxon>
        <taxon>Spermatophyta</taxon>
        <taxon>Magnoliopsida</taxon>
        <taxon>Liliopsida</taxon>
        <taxon>Poales</taxon>
        <taxon>Poaceae</taxon>
        <taxon>BOP clade</taxon>
        <taxon>Oryzoideae</taxon>
        <taxon>Oryzeae</taxon>
        <taxon>Oryzinae</taxon>
        <taxon>Oryza</taxon>
        <taxon>Oryza meyeriana</taxon>
    </lineage>
</organism>
<protein>
    <submittedName>
        <fullName evidence="1">Uncharacterized protein</fullName>
    </submittedName>
</protein>
<reference evidence="1 2" key="1">
    <citation type="submission" date="2019-11" db="EMBL/GenBank/DDBJ databases">
        <title>Whole genome sequence of Oryza granulata.</title>
        <authorList>
            <person name="Li W."/>
        </authorList>
    </citation>
    <scope>NUCLEOTIDE SEQUENCE [LARGE SCALE GENOMIC DNA]</scope>
    <source>
        <strain evidence="2">cv. Menghai</strain>
        <tissue evidence="1">Leaf</tissue>
    </source>
</reference>
<dbReference type="AlphaFoldDB" id="A0A6G1CV33"/>
<name>A0A6G1CV33_9ORYZ</name>
<dbReference type="Proteomes" id="UP000479710">
    <property type="component" value="Unassembled WGS sequence"/>
</dbReference>
<evidence type="ECO:0000313" key="2">
    <source>
        <dbReference type="Proteomes" id="UP000479710"/>
    </source>
</evidence>
<proteinExistence type="predicted"/>
<evidence type="ECO:0000313" key="1">
    <source>
        <dbReference type="EMBL" id="KAF0903932.1"/>
    </source>
</evidence>
<gene>
    <name evidence="1" type="ORF">E2562_030072</name>
</gene>
<sequence>MAAIRQGAGEGRWWPWRSSWAQRGGVVAKEVRTWLLYLDGNGVEEAEGPDPSDETGIRLWAGRRGEEGSKVVLDRAGRVTWVEGTEPSEWI</sequence>
<accession>A0A6G1CV33</accession>
<dbReference type="EMBL" id="SPHZ02000008">
    <property type="protein sequence ID" value="KAF0903932.1"/>
    <property type="molecule type" value="Genomic_DNA"/>
</dbReference>
<keyword evidence="2" id="KW-1185">Reference proteome</keyword>
<comment type="caution">
    <text evidence="1">The sequence shown here is derived from an EMBL/GenBank/DDBJ whole genome shotgun (WGS) entry which is preliminary data.</text>
</comment>